<dbReference type="PROSITE" id="PS50943">
    <property type="entry name" value="HTH_CROC1"/>
    <property type="match status" value="1"/>
</dbReference>
<dbReference type="InterPro" id="IPR010982">
    <property type="entry name" value="Lambda_DNA-bd_dom_sf"/>
</dbReference>
<evidence type="ECO:0000313" key="3">
    <source>
        <dbReference type="Proteomes" id="UP000636755"/>
    </source>
</evidence>
<dbReference type="Gene3D" id="1.10.260.40">
    <property type="entry name" value="lambda repressor-like DNA-binding domains"/>
    <property type="match status" value="1"/>
</dbReference>
<reference evidence="2 3" key="1">
    <citation type="submission" date="2020-08" db="EMBL/GenBank/DDBJ databases">
        <title>Genome public.</title>
        <authorList>
            <person name="Liu C."/>
            <person name="Sun Q."/>
        </authorList>
    </citation>
    <scope>NUCLEOTIDE SEQUENCE [LARGE SCALE GENOMIC DNA]</scope>
    <source>
        <strain evidence="2 3">NSJ-71</strain>
    </source>
</reference>
<dbReference type="RefSeq" id="WP_186935169.1">
    <property type="nucleotide sequence ID" value="NZ_JACOPS010000002.1"/>
</dbReference>
<accession>A0ABR7HKC8</accession>
<keyword evidence="3" id="KW-1185">Reference proteome</keyword>
<feature type="domain" description="HTH cro/C1-type" evidence="1">
    <location>
        <begin position="9"/>
        <end position="64"/>
    </location>
</feature>
<dbReference type="SUPFAM" id="SSF47413">
    <property type="entry name" value="lambda repressor-like DNA-binding domains"/>
    <property type="match status" value="1"/>
</dbReference>
<organism evidence="2 3">
    <name type="scientific">Ruminococcus intestinalis</name>
    <dbReference type="NCBI Taxonomy" id="2763066"/>
    <lineage>
        <taxon>Bacteria</taxon>
        <taxon>Bacillati</taxon>
        <taxon>Bacillota</taxon>
        <taxon>Clostridia</taxon>
        <taxon>Eubacteriales</taxon>
        <taxon>Oscillospiraceae</taxon>
        <taxon>Ruminococcus</taxon>
    </lineage>
</organism>
<dbReference type="Pfam" id="PF01381">
    <property type="entry name" value="HTH_3"/>
    <property type="match status" value="1"/>
</dbReference>
<sequence>MSDNFGDFIKEKRARCNYSLKYVAEIIGISNVYQSSIEAGKRPAPSYDVLMKLRDALKLNDDEFGEMLDLAAESKNSRAVAYDLADYINQNDFIHKTLRFSLKNKIPESEWVRFFNAMNEKYKDK</sequence>
<name>A0ABR7HKC8_9FIRM</name>
<gene>
    <name evidence="2" type="ORF">H8R91_05260</name>
</gene>
<dbReference type="EMBL" id="JACOPS010000002">
    <property type="protein sequence ID" value="MBC5727935.1"/>
    <property type="molecule type" value="Genomic_DNA"/>
</dbReference>
<comment type="caution">
    <text evidence="2">The sequence shown here is derived from an EMBL/GenBank/DDBJ whole genome shotgun (WGS) entry which is preliminary data.</text>
</comment>
<evidence type="ECO:0000313" key="2">
    <source>
        <dbReference type="EMBL" id="MBC5727935.1"/>
    </source>
</evidence>
<evidence type="ECO:0000259" key="1">
    <source>
        <dbReference type="PROSITE" id="PS50943"/>
    </source>
</evidence>
<proteinExistence type="predicted"/>
<dbReference type="InterPro" id="IPR001387">
    <property type="entry name" value="Cro/C1-type_HTH"/>
</dbReference>
<dbReference type="CDD" id="cd00093">
    <property type="entry name" value="HTH_XRE"/>
    <property type="match status" value="1"/>
</dbReference>
<protein>
    <submittedName>
        <fullName evidence="2">Helix-turn-helix transcriptional regulator</fullName>
    </submittedName>
</protein>
<dbReference type="SMART" id="SM00530">
    <property type="entry name" value="HTH_XRE"/>
    <property type="match status" value="1"/>
</dbReference>
<dbReference type="Proteomes" id="UP000636755">
    <property type="component" value="Unassembled WGS sequence"/>
</dbReference>